<dbReference type="Gene3D" id="2.40.70.10">
    <property type="entry name" value="Acid Proteases"/>
    <property type="match status" value="2"/>
</dbReference>
<evidence type="ECO:0000256" key="3">
    <source>
        <dbReference type="ARBA" id="ARBA00022525"/>
    </source>
</evidence>
<reference evidence="9 10" key="1">
    <citation type="journal article" date="2020" name="Nat. Commun.">
        <title>Genome of Tripterygium wilfordii and identification of cytochrome P450 involved in triptolide biosynthesis.</title>
        <authorList>
            <person name="Tu L."/>
            <person name="Su P."/>
            <person name="Zhang Z."/>
            <person name="Gao L."/>
            <person name="Wang J."/>
            <person name="Hu T."/>
            <person name="Zhou J."/>
            <person name="Zhang Y."/>
            <person name="Zhao Y."/>
            <person name="Liu Y."/>
            <person name="Song Y."/>
            <person name="Tong Y."/>
            <person name="Lu Y."/>
            <person name="Yang J."/>
            <person name="Xu C."/>
            <person name="Jia M."/>
            <person name="Peters R.J."/>
            <person name="Huang L."/>
            <person name="Gao W."/>
        </authorList>
    </citation>
    <scope>NUCLEOTIDE SEQUENCE [LARGE SCALE GENOMIC DNA]</scope>
    <source>
        <strain evidence="10">cv. XIE 37</strain>
        <tissue evidence="9">Leaf</tissue>
    </source>
</reference>
<gene>
    <name evidence="9" type="ORF">HS088_TW15G00732</name>
</gene>
<evidence type="ECO:0000259" key="8">
    <source>
        <dbReference type="PROSITE" id="PS51767"/>
    </source>
</evidence>
<keyword evidence="3" id="KW-0964">Secreted</keyword>
<dbReference type="SUPFAM" id="SSF50630">
    <property type="entry name" value="Acid proteases"/>
    <property type="match status" value="1"/>
</dbReference>
<feature type="domain" description="Peptidase A1" evidence="8">
    <location>
        <begin position="1"/>
        <end position="344"/>
    </location>
</feature>
<evidence type="ECO:0000256" key="6">
    <source>
        <dbReference type="ARBA" id="ARBA00022801"/>
    </source>
</evidence>
<dbReference type="AlphaFoldDB" id="A0A7J7CMC8"/>
<organism evidence="9 10">
    <name type="scientific">Tripterygium wilfordii</name>
    <name type="common">Thunder God vine</name>
    <dbReference type="NCBI Taxonomy" id="458696"/>
    <lineage>
        <taxon>Eukaryota</taxon>
        <taxon>Viridiplantae</taxon>
        <taxon>Streptophyta</taxon>
        <taxon>Embryophyta</taxon>
        <taxon>Tracheophyta</taxon>
        <taxon>Spermatophyta</taxon>
        <taxon>Magnoliopsida</taxon>
        <taxon>eudicotyledons</taxon>
        <taxon>Gunneridae</taxon>
        <taxon>Pentapetalae</taxon>
        <taxon>rosids</taxon>
        <taxon>fabids</taxon>
        <taxon>Celastrales</taxon>
        <taxon>Celastraceae</taxon>
        <taxon>Tripterygium</taxon>
    </lineage>
</organism>
<name>A0A7J7CMC8_TRIWF</name>
<dbReference type="Pfam" id="PF14541">
    <property type="entry name" value="TAXi_C"/>
    <property type="match status" value="1"/>
</dbReference>
<dbReference type="CDD" id="cd05476">
    <property type="entry name" value="pepsin_A_like_plant"/>
    <property type="match status" value="1"/>
</dbReference>
<dbReference type="InterPro" id="IPR051708">
    <property type="entry name" value="Plant_Aspart_Prot_A1"/>
</dbReference>
<dbReference type="PANTHER" id="PTHR47967">
    <property type="entry name" value="OS07G0603500 PROTEIN-RELATED"/>
    <property type="match status" value="1"/>
</dbReference>
<dbReference type="Pfam" id="PF14543">
    <property type="entry name" value="TAXi_N"/>
    <property type="match status" value="1"/>
</dbReference>
<dbReference type="InterPro" id="IPR034161">
    <property type="entry name" value="Pepsin-like_plant"/>
</dbReference>
<dbReference type="EMBL" id="JAAARO010000015">
    <property type="protein sequence ID" value="KAF5735232.1"/>
    <property type="molecule type" value="Genomic_DNA"/>
</dbReference>
<comment type="caution">
    <text evidence="9">The sequence shown here is derived from an EMBL/GenBank/DDBJ whole genome shotgun (WGS) entry which is preliminary data.</text>
</comment>
<dbReference type="FunFam" id="2.40.70.10:FF:000050">
    <property type="entry name" value="Aspartic proteinase CDR1"/>
    <property type="match status" value="1"/>
</dbReference>
<evidence type="ECO:0000256" key="2">
    <source>
        <dbReference type="ARBA" id="ARBA00007447"/>
    </source>
</evidence>
<dbReference type="GO" id="GO:0004190">
    <property type="term" value="F:aspartic-type endopeptidase activity"/>
    <property type="evidence" value="ECO:0007669"/>
    <property type="project" value="UniProtKB-KW"/>
</dbReference>
<keyword evidence="5" id="KW-0064">Aspartyl protease</keyword>
<keyword evidence="4" id="KW-0645">Protease</keyword>
<proteinExistence type="inferred from homology"/>
<dbReference type="Proteomes" id="UP000593562">
    <property type="component" value="Unassembled WGS sequence"/>
</dbReference>
<evidence type="ECO:0000256" key="7">
    <source>
        <dbReference type="ARBA" id="ARBA00023180"/>
    </source>
</evidence>
<dbReference type="GO" id="GO:0006508">
    <property type="term" value="P:proteolysis"/>
    <property type="evidence" value="ECO:0007669"/>
    <property type="project" value="UniProtKB-KW"/>
</dbReference>
<dbReference type="InterPro" id="IPR033121">
    <property type="entry name" value="PEPTIDASE_A1"/>
</dbReference>
<protein>
    <recommendedName>
        <fullName evidence="8">Peptidase A1 domain-containing protein</fullName>
    </recommendedName>
</protein>
<evidence type="ECO:0000313" key="9">
    <source>
        <dbReference type="EMBL" id="KAF5735232.1"/>
    </source>
</evidence>
<comment type="similarity">
    <text evidence="2">Belongs to the peptidase A1 family.</text>
</comment>
<dbReference type="InterPro" id="IPR032799">
    <property type="entry name" value="TAXi_C"/>
</dbReference>
<dbReference type="PANTHER" id="PTHR47967:SF128">
    <property type="entry name" value="ASPARTIC PROTEINASE CDR1-LIKE"/>
    <property type="match status" value="1"/>
</dbReference>
<dbReference type="InterPro" id="IPR032861">
    <property type="entry name" value="TAXi_N"/>
</dbReference>
<dbReference type="GO" id="GO:0005576">
    <property type="term" value="C:extracellular region"/>
    <property type="evidence" value="ECO:0007669"/>
    <property type="project" value="UniProtKB-SubCell"/>
</dbReference>
<dbReference type="FunFam" id="2.40.70.10:FF:000031">
    <property type="entry name" value="Aspartyl protease AED1"/>
    <property type="match status" value="1"/>
</dbReference>
<dbReference type="InParanoid" id="A0A7J7CMC8"/>
<comment type="subcellular location">
    <subcellularLocation>
        <location evidence="1">Secreted</location>
    </subcellularLocation>
</comment>
<dbReference type="PROSITE" id="PS00141">
    <property type="entry name" value="ASP_PROTEASE"/>
    <property type="match status" value="1"/>
</dbReference>
<accession>A0A7J7CMC8</accession>
<dbReference type="PROSITE" id="PS51767">
    <property type="entry name" value="PEPTIDASE_A1"/>
    <property type="match status" value="1"/>
</dbReference>
<keyword evidence="6" id="KW-0378">Hydrolase</keyword>
<keyword evidence="10" id="KW-1185">Reference proteome</keyword>
<dbReference type="InterPro" id="IPR001969">
    <property type="entry name" value="Aspartic_peptidase_AS"/>
</dbReference>
<evidence type="ECO:0000256" key="1">
    <source>
        <dbReference type="ARBA" id="ARBA00004613"/>
    </source>
</evidence>
<evidence type="ECO:0000256" key="4">
    <source>
        <dbReference type="ARBA" id="ARBA00022670"/>
    </source>
</evidence>
<sequence length="351" mass="38161">MNISMGSPPIQILGIADTGSDLTWTQCKPCDECYYQKPPMFDPIKSSSYNNLTCDSKFCHALSSNERACLQDQNICEYTYTYGDQSVTEGFLATEKFSLSPGHSHTLVFGCGHDNEGTFDEAGSGIIGIGGGVLSLISQLGSSINGQFAYCLVPTVTETSSSNITSKITFGSDSVISGSCVVTTPLVEKDPATYYYVTLEAITVGNKRLDYYNNSSKNDCVHSNIHPGNMIVDSGTTLTFLNSGIFNRVLSILEEAIDAEPVKDPEGLFKFCFRDKKGVDLPVVIAHFTGADLKLQPLNTFAQVQDGLVCFTMMPSEDLAIFGNLSQMNFVVAYDLEKKSVSFLPTDCTKY</sequence>
<keyword evidence="7" id="KW-0325">Glycoprotein</keyword>
<dbReference type="InterPro" id="IPR021109">
    <property type="entry name" value="Peptidase_aspartic_dom_sf"/>
</dbReference>
<evidence type="ECO:0000256" key="5">
    <source>
        <dbReference type="ARBA" id="ARBA00022750"/>
    </source>
</evidence>
<evidence type="ECO:0000313" key="10">
    <source>
        <dbReference type="Proteomes" id="UP000593562"/>
    </source>
</evidence>